<evidence type="ECO:0000259" key="9">
    <source>
        <dbReference type="Pfam" id="PF20238"/>
    </source>
</evidence>
<evidence type="ECO:0000256" key="6">
    <source>
        <dbReference type="ARBA" id="ARBA00023180"/>
    </source>
</evidence>
<dbReference type="Pfam" id="PF20238">
    <property type="entry name" value="BIM1-like_dom"/>
    <property type="match status" value="1"/>
</dbReference>
<proteinExistence type="predicted"/>
<evidence type="ECO:0000256" key="3">
    <source>
        <dbReference type="ARBA" id="ARBA00022622"/>
    </source>
</evidence>
<dbReference type="AlphaFoldDB" id="F2PPJ1"/>
<evidence type="ECO:0000256" key="4">
    <source>
        <dbReference type="ARBA" id="ARBA00022729"/>
    </source>
</evidence>
<evidence type="ECO:0000256" key="8">
    <source>
        <dbReference type="SAM" id="Phobius"/>
    </source>
</evidence>
<keyword evidence="8" id="KW-0812">Transmembrane</keyword>
<dbReference type="GO" id="GO:0005886">
    <property type="term" value="C:plasma membrane"/>
    <property type="evidence" value="ECO:0007669"/>
    <property type="project" value="UniProtKB-SubCell"/>
</dbReference>
<evidence type="ECO:0000256" key="2">
    <source>
        <dbReference type="ARBA" id="ARBA00022475"/>
    </source>
</evidence>
<dbReference type="VEuPathDB" id="FungiDB:TEQG_02842"/>
<dbReference type="HOGENOM" id="CLU_067864_2_0_1"/>
<evidence type="ECO:0000256" key="7">
    <source>
        <dbReference type="ARBA" id="ARBA00023288"/>
    </source>
</evidence>
<reference evidence="11" key="1">
    <citation type="journal article" date="2012" name="MBio">
        <title>Comparative genome analysis of Trichophyton rubrum and related dermatophytes reveals candidate genes involved in infection.</title>
        <authorList>
            <person name="Martinez D.A."/>
            <person name="Oliver B.G."/>
            <person name="Graeser Y."/>
            <person name="Goldberg J.M."/>
            <person name="Li W."/>
            <person name="Martinez-Rossi N.M."/>
            <person name="Monod M."/>
            <person name="Shelest E."/>
            <person name="Barton R.C."/>
            <person name="Birch E."/>
            <person name="Brakhage A.A."/>
            <person name="Chen Z."/>
            <person name="Gurr S.J."/>
            <person name="Heiman D."/>
            <person name="Heitman J."/>
            <person name="Kosti I."/>
            <person name="Rossi A."/>
            <person name="Saif S."/>
            <person name="Samalova M."/>
            <person name="Saunders C.W."/>
            <person name="Shea T."/>
            <person name="Summerbell R.C."/>
            <person name="Xu J."/>
            <person name="Young S."/>
            <person name="Zeng Q."/>
            <person name="Birren B.W."/>
            <person name="Cuomo C.A."/>
            <person name="White T.C."/>
        </authorList>
    </citation>
    <scope>NUCLEOTIDE SEQUENCE [LARGE SCALE GENOMIC DNA]</scope>
    <source>
        <strain evidence="11">ATCC MYA-4606 / CBS 127.97</strain>
    </source>
</reference>
<protein>
    <recommendedName>
        <fullName evidence="9">Copper acquisition factor BIM1-like domain-containing protein</fullName>
    </recommendedName>
</protein>
<evidence type="ECO:0000256" key="5">
    <source>
        <dbReference type="ARBA" id="ARBA00023136"/>
    </source>
</evidence>
<feature type="transmembrane region" description="Helical" evidence="8">
    <location>
        <begin position="220"/>
        <end position="242"/>
    </location>
</feature>
<dbReference type="GO" id="GO:0098552">
    <property type="term" value="C:side of membrane"/>
    <property type="evidence" value="ECO:0007669"/>
    <property type="project" value="UniProtKB-KW"/>
</dbReference>
<evidence type="ECO:0000313" key="11">
    <source>
        <dbReference type="Proteomes" id="UP000009169"/>
    </source>
</evidence>
<evidence type="ECO:0000313" key="10">
    <source>
        <dbReference type="EMBL" id="EGE03809.1"/>
    </source>
</evidence>
<dbReference type="PANTHER" id="PTHR34992">
    <property type="entry name" value="HYPHAL ANASTAMOSIS-7 PROTEIN"/>
    <property type="match status" value="1"/>
</dbReference>
<comment type="subcellular location">
    <subcellularLocation>
        <location evidence="1">Cell membrane</location>
        <topology evidence="1">Lipid-anchor</topology>
        <topology evidence="1">GPI-anchor</topology>
    </subcellularLocation>
</comment>
<dbReference type="PANTHER" id="PTHR34992:SF5">
    <property type="entry name" value="ANCHORED PROTEIN, PUTATIVE (AFU_ORTHOLOGUE AFUA_6G02800)-RELATED"/>
    <property type="match status" value="1"/>
</dbReference>
<keyword evidence="2" id="KW-1003">Cell membrane</keyword>
<keyword evidence="7" id="KW-0449">Lipoprotein</keyword>
<dbReference type="eggNOG" id="ENOG502S3DR">
    <property type="taxonomic scope" value="Eukaryota"/>
</dbReference>
<keyword evidence="4" id="KW-0732">Signal</keyword>
<dbReference type="Proteomes" id="UP000009169">
    <property type="component" value="Unassembled WGS sequence"/>
</dbReference>
<dbReference type="EMBL" id="DS995729">
    <property type="protein sequence ID" value="EGE03809.1"/>
    <property type="molecule type" value="Genomic_DNA"/>
</dbReference>
<name>F2PPJ1_TRIEC</name>
<sequence length="275" mass="30220">MDPVRFIWPHSREQNGAQHSAAPCDSAVGVINRTYFPLYPMSNDDFIVLIEPNRIRRLALGGGCYPVPDPPKNIMNETDATLQIKYQARSDHTANTGTYPMSNDDFIVLIEPNRIRRLALGGGCYPVPDPPKNIMNETDATLQIKYQARSDHTANTGTLYSCADIRYISSRNFHPRVPCFSSTSGDLILPSSTASEVPSTQPTIKADLAGSLRIGLRRGAVAGIATGVLVGVILIVLSYVGYRRYQQWSGGRHYQLTVRDVKWDGSENIGPGRAA</sequence>
<keyword evidence="11" id="KW-1185">Reference proteome</keyword>
<dbReference type="InterPro" id="IPR046936">
    <property type="entry name" value="BIM1-like"/>
</dbReference>
<organism evidence="10 11">
    <name type="scientific">Trichophyton equinum (strain ATCC MYA-4606 / CBS 127.97)</name>
    <name type="common">Horse ringworm fungus</name>
    <dbReference type="NCBI Taxonomy" id="559882"/>
    <lineage>
        <taxon>Eukaryota</taxon>
        <taxon>Fungi</taxon>
        <taxon>Dikarya</taxon>
        <taxon>Ascomycota</taxon>
        <taxon>Pezizomycotina</taxon>
        <taxon>Eurotiomycetes</taxon>
        <taxon>Eurotiomycetidae</taxon>
        <taxon>Onygenales</taxon>
        <taxon>Arthrodermataceae</taxon>
        <taxon>Trichophyton</taxon>
    </lineage>
</organism>
<evidence type="ECO:0000256" key="1">
    <source>
        <dbReference type="ARBA" id="ARBA00004609"/>
    </source>
</evidence>
<dbReference type="InterPro" id="IPR046530">
    <property type="entry name" value="BIM1-like_dom"/>
</dbReference>
<gene>
    <name evidence="10" type="ORF">TEQG_02842</name>
</gene>
<keyword evidence="3" id="KW-0336">GPI-anchor</keyword>
<feature type="domain" description="Copper acquisition factor BIM1-like" evidence="9">
    <location>
        <begin position="98"/>
        <end position="183"/>
    </location>
</feature>
<keyword evidence="8" id="KW-1133">Transmembrane helix</keyword>
<keyword evidence="5 8" id="KW-0472">Membrane</keyword>
<accession>F2PPJ1</accession>
<keyword evidence="6" id="KW-0325">Glycoprotein</keyword>